<dbReference type="PANTHER" id="PTHR43289:SF34">
    <property type="entry name" value="SERINE_THREONINE-PROTEIN KINASE YBDM-RELATED"/>
    <property type="match status" value="1"/>
</dbReference>
<dbReference type="PANTHER" id="PTHR43289">
    <property type="entry name" value="MITOGEN-ACTIVATED PROTEIN KINASE KINASE KINASE 20-RELATED"/>
    <property type="match status" value="1"/>
</dbReference>
<evidence type="ECO:0000313" key="7">
    <source>
        <dbReference type="EMBL" id="QLY31405.1"/>
    </source>
</evidence>
<dbReference type="InterPro" id="IPR008271">
    <property type="entry name" value="Ser/Thr_kinase_AS"/>
</dbReference>
<organism evidence="7 8">
    <name type="scientific">Nocardia huaxiensis</name>
    <dbReference type="NCBI Taxonomy" id="2755382"/>
    <lineage>
        <taxon>Bacteria</taxon>
        <taxon>Bacillati</taxon>
        <taxon>Actinomycetota</taxon>
        <taxon>Actinomycetes</taxon>
        <taxon>Mycobacteriales</taxon>
        <taxon>Nocardiaceae</taxon>
        <taxon>Nocardia</taxon>
    </lineage>
</organism>
<protein>
    <submittedName>
        <fullName evidence="7">Serine/threonine protein kinase</fullName>
    </submittedName>
</protein>
<dbReference type="Proteomes" id="UP000515512">
    <property type="component" value="Chromosome"/>
</dbReference>
<keyword evidence="3 7" id="KW-0418">Kinase</keyword>
<reference evidence="7 8" key="1">
    <citation type="submission" date="2020-07" db="EMBL/GenBank/DDBJ databases">
        <authorList>
            <person name="Zhuang K."/>
            <person name="Ran Y."/>
        </authorList>
    </citation>
    <scope>NUCLEOTIDE SEQUENCE [LARGE SCALE GENOMIC DNA]</scope>
    <source>
        <strain evidence="7 8">WCH-YHL-001</strain>
    </source>
</reference>
<name>A0A7D6ZQQ0_9NOCA</name>
<sequence>MESEHPARAVARFSADWESTLRSAASEPPRLVHYLPDGPGLRLAVLVELLRIDLRQRRLRPGLEKRIADYRTEFPELAHSPDYPDLVCEEYLVRSRYRRIDPDTFSAEYPEVAGELQRRFADAGTTVPESPALPRGIETGRRLDDFDLLTDLGGTEGSRMFLARQRSMQRLVAVRVEADAGGDSATVAQLDHPYIVRVFDQRTIEAGDGAPLRLLSMQFVPGGTLQEVLHRVRATPADRRSGRLLLDAVDAAMEEKGEIRPTDSSVRAEIAGLSWPETVAWLGRRLAEALEYADGHGMVHQDVKPANVLLTAEAMPKLADFGIGLRRYRQWAGPEAESSRAYASPEQLELWDPDSTRAVADLDARSDIYSLGVVLWELLTGALPFDESADGGGERPDLDAMLARRRAGVGARARDRVPPDCPASLLRVLLTCLEFDRNRRWDSAARLTEQFELCMDEHARALVDPPPRSLRVRLRRWSVPLVAAAVLIPNVAASVYNIHHNRILIVSRLPESAMRGFETMITVVNSVLFPLGAALLLYLCRYPIRVFLGLLKGREYDAATIRRARADTLRMGDRVVQVVLPLWVLSGISVPIVLNALSGELPATKFVHFVVSQTVCGAIAVVYPFFLVTFYLLRCLYPMFLRHGEISHTDAVWLRRLGRRGAGYLAVAACIPLLAVLGVTYLPQPDLAQVVVEVRIMVIGSLVAFLVSYGLFRAIEADVRALERVVAPEFSRVGA</sequence>
<gene>
    <name evidence="7" type="ORF">H0264_03350</name>
</gene>
<evidence type="ECO:0000256" key="4">
    <source>
        <dbReference type="ARBA" id="ARBA00022840"/>
    </source>
</evidence>
<evidence type="ECO:0000256" key="2">
    <source>
        <dbReference type="ARBA" id="ARBA00022741"/>
    </source>
</evidence>
<dbReference type="KEGG" id="nhu:H0264_03350"/>
<dbReference type="AlphaFoldDB" id="A0A7D6ZQQ0"/>
<dbReference type="SUPFAM" id="SSF56112">
    <property type="entry name" value="Protein kinase-like (PK-like)"/>
    <property type="match status" value="1"/>
</dbReference>
<dbReference type="GO" id="GO:0005524">
    <property type="term" value="F:ATP binding"/>
    <property type="evidence" value="ECO:0007669"/>
    <property type="project" value="UniProtKB-KW"/>
</dbReference>
<dbReference type="PROSITE" id="PS00108">
    <property type="entry name" value="PROTEIN_KINASE_ST"/>
    <property type="match status" value="1"/>
</dbReference>
<feature type="transmembrane region" description="Helical" evidence="5">
    <location>
        <begin position="662"/>
        <end position="682"/>
    </location>
</feature>
<dbReference type="GO" id="GO:0004674">
    <property type="term" value="F:protein serine/threonine kinase activity"/>
    <property type="evidence" value="ECO:0007669"/>
    <property type="project" value="UniProtKB-KW"/>
</dbReference>
<dbReference type="InterPro" id="IPR000719">
    <property type="entry name" value="Prot_kinase_dom"/>
</dbReference>
<evidence type="ECO:0000256" key="1">
    <source>
        <dbReference type="ARBA" id="ARBA00022679"/>
    </source>
</evidence>
<evidence type="ECO:0000256" key="5">
    <source>
        <dbReference type="SAM" id="Phobius"/>
    </source>
</evidence>
<feature type="transmembrane region" description="Helical" evidence="5">
    <location>
        <begin position="519"/>
        <end position="540"/>
    </location>
</feature>
<feature type="domain" description="Protein kinase" evidence="6">
    <location>
        <begin position="146"/>
        <end position="452"/>
    </location>
</feature>
<feature type="transmembrane region" description="Helical" evidence="5">
    <location>
        <begin position="606"/>
        <end position="633"/>
    </location>
</feature>
<accession>A0A7D6ZQQ0</accession>
<keyword evidence="4" id="KW-0067">ATP-binding</keyword>
<keyword evidence="7" id="KW-0723">Serine/threonine-protein kinase</keyword>
<keyword evidence="8" id="KW-1185">Reference proteome</keyword>
<dbReference type="Pfam" id="PF00069">
    <property type="entry name" value="Pkinase"/>
    <property type="match status" value="1"/>
</dbReference>
<keyword evidence="5" id="KW-0472">Membrane</keyword>
<dbReference type="PROSITE" id="PS50011">
    <property type="entry name" value="PROTEIN_KINASE_DOM"/>
    <property type="match status" value="1"/>
</dbReference>
<dbReference type="EMBL" id="CP059399">
    <property type="protein sequence ID" value="QLY31405.1"/>
    <property type="molecule type" value="Genomic_DNA"/>
</dbReference>
<dbReference type="RefSeq" id="WP_181582598.1">
    <property type="nucleotide sequence ID" value="NZ_CP059399.1"/>
</dbReference>
<feature type="transmembrane region" description="Helical" evidence="5">
    <location>
        <begin position="575"/>
        <end position="594"/>
    </location>
</feature>
<keyword evidence="5" id="KW-0812">Transmembrane</keyword>
<dbReference type="CDD" id="cd14014">
    <property type="entry name" value="STKc_PknB_like"/>
    <property type="match status" value="1"/>
</dbReference>
<dbReference type="SMART" id="SM00220">
    <property type="entry name" value="S_TKc"/>
    <property type="match status" value="1"/>
</dbReference>
<proteinExistence type="predicted"/>
<evidence type="ECO:0000256" key="3">
    <source>
        <dbReference type="ARBA" id="ARBA00022777"/>
    </source>
</evidence>
<keyword evidence="5" id="KW-1133">Transmembrane helix</keyword>
<keyword evidence="1" id="KW-0808">Transferase</keyword>
<evidence type="ECO:0000259" key="6">
    <source>
        <dbReference type="PROSITE" id="PS50011"/>
    </source>
</evidence>
<feature type="transmembrane region" description="Helical" evidence="5">
    <location>
        <begin position="694"/>
        <end position="712"/>
    </location>
</feature>
<evidence type="ECO:0000313" key="8">
    <source>
        <dbReference type="Proteomes" id="UP000515512"/>
    </source>
</evidence>
<dbReference type="InterPro" id="IPR011009">
    <property type="entry name" value="Kinase-like_dom_sf"/>
</dbReference>
<keyword evidence="2" id="KW-0547">Nucleotide-binding</keyword>
<dbReference type="Gene3D" id="1.10.510.10">
    <property type="entry name" value="Transferase(Phosphotransferase) domain 1"/>
    <property type="match status" value="2"/>
</dbReference>